<dbReference type="EMBL" id="CP139558">
    <property type="protein sequence ID" value="WPU96011.1"/>
    <property type="molecule type" value="Genomic_DNA"/>
</dbReference>
<feature type="region of interest" description="Disordered" evidence="1">
    <location>
        <begin position="1"/>
        <end position="51"/>
    </location>
</feature>
<reference evidence="2 3" key="1">
    <citation type="submission" date="2023-11" db="EMBL/GenBank/DDBJ databases">
        <title>Analysis of the Genomes of Mucilaginibacter gossypii cycad 4 and M. sabulilitoris SNA2: microbes with the potential for plant growth promotion.</title>
        <authorList>
            <person name="Hirsch A.M."/>
            <person name="Humm E."/>
            <person name="Rubbi M."/>
            <person name="Del Vecchio G."/>
            <person name="Ha S.M."/>
            <person name="Pellegrini M."/>
            <person name="Gunsalus R.P."/>
        </authorList>
    </citation>
    <scope>NUCLEOTIDE SEQUENCE [LARGE SCALE GENOMIC DNA]</scope>
    <source>
        <strain evidence="2 3">SNA2</strain>
    </source>
</reference>
<dbReference type="RefSeq" id="WP_321565114.1">
    <property type="nucleotide sequence ID" value="NZ_CP139558.1"/>
</dbReference>
<feature type="compositionally biased region" description="Basic and acidic residues" evidence="1">
    <location>
        <begin position="10"/>
        <end position="51"/>
    </location>
</feature>
<sequence>MTTPVKSNKIKTDISKSKSSGKELKTEGPLSEKDEVKKAEEKIRKQLKGDK</sequence>
<organism evidence="2 3">
    <name type="scientific">Mucilaginibacter sabulilitoris</name>
    <dbReference type="NCBI Taxonomy" id="1173583"/>
    <lineage>
        <taxon>Bacteria</taxon>
        <taxon>Pseudomonadati</taxon>
        <taxon>Bacteroidota</taxon>
        <taxon>Sphingobacteriia</taxon>
        <taxon>Sphingobacteriales</taxon>
        <taxon>Sphingobacteriaceae</taxon>
        <taxon>Mucilaginibacter</taxon>
    </lineage>
</organism>
<proteinExistence type="predicted"/>
<evidence type="ECO:0000313" key="2">
    <source>
        <dbReference type="EMBL" id="WPU96011.1"/>
    </source>
</evidence>
<name>A0ABZ0TSC6_9SPHI</name>
<accession>A0ABZ0TSC6</accession>
<dbReference type="Proteomes" id="UP001324380">
    <property type="component" value="Chromosome"/>
</dbReference>
<gene>
    <name evidence="2" type="ORF">SNE25_10820</name>
</gene>
<evidence type="ECO:0000313" key="3">
    <source>
        <dbReference type="Proteomes" id="UP001324380"/>
    </source>
</evidence>
<evidence type="ECO:0000256" key="1">
    <source>
        <dbReference type="SAM" id="MobiDB-lite"/>
    </source>
</evidence>
<keyword evidence="3" id="KW-1185">Reference proteome</keyword>
<protein>
    <submittedName>
        <fullName evidence="2">Uncharacterized protein</fullName>
    </submittedName>
</protein>